<evidence type="ECO:0000256" key="7">
    <source>
        <dbReference type="ARBA" id="ARBA00023033"/>
    </source>
</evidence>
<evidence type="ECO:0000313" key="10">
    <source>
        <dbReference type="Proteomes" id="UP001396898"/>
    </source>
</evidence>
<dbReference type="EMBL" id="JAQQWI010000015">
    <property type="protein sequence ID" value="KAK8012773.1"/>
    <property type="molecule type" value="Genomic_DNA"/>
</dbReference>
<feature type="transmembrane region" description="Helical" evidence="8">
    <location>
        <begin position="6"/>
        <end position="23"/>
    </location>
</feature>
<dbReference type="Pfam" id="PF00067">
    <property type="entry name" value="p450"/>
    <property type="match status" value="1"/>
</dbReference>
<dbReference type="PRINTS" id="PR00463">
    <property type="entry name" value="EP450I"/>
</dbReference>
<dbReference type="InterPro" id="IPR036396">
    <property type="entry name" value="Cyt_P450_sf"/>
</dbReference>
<evidence type="ECO:0000256" key="3">
    <source>
        <dbReference type="ARBA" id="ARBA00022617"/>
    </source>
</evidence>
<evidence type="ECO:0000256" key="8">
    <source>
        <dbReference type="SAM" id="Phobius"/>
    </source>
</evidence>
<keyword evidence="4" id="KW-0479">Metal-binding</keyword>
<dbReference type="InterPro" id="IPR050121">
    <property type="entry name" value="Cytochrome_P450_monoxygenase"/>
</dbReference>
<accession>A0ABR1RI21</accession>
<sequence length="503" mass="56900">MEIKGGLGLATFGIAAAIAYFVLTSIQGYRRLRHIPGPFWARWSNLWLSRQMFRGEYVEVMDRLHRQHGPIVCLAPDFVSISDPVEIARTKRKWNRGPAYDGMRLRPGQESLFVEQDPKTHDRLRAKFTPAFIGRDVVEGVEGIIDDHLVGLLELIEHKYISTPDNYRPMDLTKVLTYLTTDITSCMALGQDFECLKREDDFHGYIHSVESYLHVLSSLIVLPVFQRFMRTPWLKYVDLMRPPLRPILEIAEASVAQRFGEKRVEQKDMLGALVAHGVSQGALEYETVYVLAAGSDTSSTAMKATILHVISTPSVYRRLQKEIDESLASGKVTTSPISSSQARELPYLQAVIREGLRVFPPAAIIPVASDQEEVVCGKRVPAGVNVEPSLKTAARDKSIYGDDADTFRPERWLEADADKLRGMEETSRVIWGGPGRWECQGKNIARIELDKVFFELFRRFDMVLADPTSPWKTLSCRLWVTTDMYVKVERRSAGCDLNVGHRA</sequence>
<keyword evidence="6" id="KW-0408">Iron</keyword>
<keyword evidence="3" id="KW-0349">Heme</keyword>
<gene>
    <name evidence="9" type="ORF">PG991_010148</name>
</gene>
<evidence type="ECO:0000256" key="4">
    <source>
        <dbReference type="ARBA" id="ARBA00022723"/>
    </source>
</evidence>
<protein>
    <submittedName>
        <fullName evidence="9">Benzoate 4-monooxygenase cytochrome p450</fullName>
    </submittedName>
</protein>
<keyword evidence="5" id="KW-0560">Oxidoreductase</keyword>
<dbReference type="PRINTS" id="PR00385">
    <property type="entry name" value="P450"/>
</dbReference>
<dbReference type="InterPro" id="IPR001128">
    <property type="entry name" value="Cyt_P450"/>
</dbReference>
<evidence type="ECO:0000256" key="5">
    <source>
        <dbReference type="ARBA" id="ARBA00023002"/>
    </source>
</evidence>
<reference evidence="9 10" key="1">
    <citation type="submission" date="2023-01" db="EMBL/GenBank/DDBJ databases">
        <title>Analysis of 21 Apiospora genomes using comparative genomics revels a genus with tremendous synthesis potential of carbohydrate active enzymes and secondary metabolites.</title>
        <authorList>
            <person name="Sorensen T."/>
        </authorList>
    </citation>
    <scope>NUCLEOTIDE SEQUENCE [LARGE SCALE GENOMIC DNA]</scope>
    <source>
        <strain evidence="9 10">CBS 20057</strain>
    </source>
</reference>
<keyword evidence="8" id="KW-1133">Transmembrane helix</keyword>
<comment type="caution">
    <text evidence="9">The sequence shown here is derived from an EMBL/GenBank/DDBJ whole genome shotgun (WGS) entry which is preliminary data.</text>
</comment>
<evidence type="ECO:0000256" key="1">
    <source>
        <dbReference type="ARBA" id="ARBA00001971"/>
    </source>
</evidence>
<dbReference type="InterPro" id="IPR002401">
    <property type="entry name" value="Cyt_P450_E_grp-I"/>
</dbReference>
<organism evidence="9 10">
    <name type="scientific">Apiospora marii</name>
    <dbReference type="NCBI Taxonomy" id="335849"/>
    <lineage>
        <taxon>Eukaryota</taxon>
        <taxon>Fungi</taxon>
        <taxon>Dikarya</taxon>
        <taxon>Ascomycota</taxon>
        <taxon>Pezizomycotina</taxon>
        <taxon>Sordariomycetes</taxon>
        <taxon>Xylariomycetidae</taxon>
        <taxon>Amphisphaeriales</taxon>
        <taxon>Apiosporaceae</taxon>
        <taxon>Apiospora</taxon>
    </lineage>
</organism>
<comment type="cofactor">
    <cofactor evidence="1">
        <name>heme</name>
        <dbReference type="ChEBI" id="CHEBI:30413"/>
    </cofactor>
</comment>
<dbReference type="Proteomes" id="UP001396898">
    <property type="component" value="Unassembled WGS sequence"/>
</dbReference>
<name>A0ABR1RI21_9PEZI</name>
<dbReference type="Gene3D" id="1.10.630.10">
    <property type="entry name" value="Cytochrome P450"/>
    <property type="match status" value="1"/>
</dbReference>
<evidence type="ECO:0000256" key="6">
    <source>
        <dbReference type="ARBA" id="ARBA00023004"/>
    </source>
</evidence>
<proteinExistence type="inferred from homology"/>
<keyword evidence="8" id="KW-0472">Membrane</keyword>
<keyword evidence="8" id="KW-0812">Transmembrane</keyword>
<dbReference type="PANTHER" id="PTHR24305:SF77">
    <property type="entry name" value="CYTOCHROME P450 MONOOXYGENASE"/>
    <property type="match status" value="1"/>
</dbReference>
<dbReference type="SUPFAM" id="SSF48264">
    <property type="entry name" value="Cytochrome P450"/>
    <property type="match status" value="1"/>
</dbReference>
<keyword evidence="10" id="KW-1185">Reference proteome</keyword>
<evidence type="ECO:0000256" key="2">
    <source>
        <dbReference type="ARBA" id="ARBA00010617"/>
    </source>
</evidence>
<comment type="similarity">
    <text evidence="2">Belongs to the cytochrome P450 family.</text>
</comment>
<keyword evidence="7" id="KW-0503">Monooxygenase</keyword>
<dbReference type="PANTHER" id="PTHR24305">
    <property type="entry name" value="CYTOCHROME P450"/>
    <property type="match status" value="1"/>
</dbReference>
<evidence type="ECO:0000313" key="9">
    <source>
        <dbReference type="EMBL" id="KAK8012773.1"/>
    </source>
</evidence>